<keyword evidence="1" id="KW-0472">Membrane</keyword>
<keyword evidence="1" id="KW-1133">Transmembrane helix</keyword>
<reference evidence="2 3" key="1">
    <citation type="submission" date="2020-10" db="EMBL/GenBank/DDBJ databases">
        <title>Myceligenerans pegani sp. nov., an endophytic actinomycete isolated from Peganum harmala L. in Xinjiang, China.</title>
        <authorList>
            <person name="Xin L."/>
        </authorList>
    </citation>
    <scope>NUCLEOTIDE SEQUENCE [LARGE SCALE GENOMIC DNA]</scope>
    <source>
        <strain evidence="2 3">TRM65318</strain>
    </source>
</reference>
<dbReference type="RefSeq" id="WP_192864904.1">
    <property type="nucleotide sequence ID" value="NZ_JADAQT010000108.1"/>
</dbReference>
<evidence type="ECO:0000256" key="1">
    <source>
        <dbReference type="SAM" id="Phobius"/>
    </source>
</evidence>
<gene>
    <name evidence="2" type="ORF">IHE71_22015</name>
</gene>
<keyword evidence="1" id="KW-0812">Transmembrane</keyword>
<dbReference type="InterPro" id="IPR025597">
    <property type="entry name" value="DUF4345"/>
</dbReference>
<proteinExistence type="predicted"/>
<feature type="transmembrane region" description="Helical" evidence="1">
    <location>
        <begin position="46"/>
        <end position="64"/>
    </location>
</feature>
<dbReference type="Pfam" id="PF14248">
    <property type="entry name" value="DUF4345"/>
    <property type="match status" value="1"/>
</dbReference>
<name>A0ABR9N5B3_9MICO</name>
<keyword evidence="3" id="KW-1185">Reference proteome</keyword>
<comment type="caution">
    <text evidence="2">The sequence shown here is derived from an EMBL/GenBank/DDBJ whole genome shotgun (WGS) entry which is preliminary data.</text>
</comment>
<dbReference type="Proteomes" id="UP000625527">
    <property type="component" value="Unassembled WGS sequence"/>
</dbReference>
<organism evidence="2 3">
    <name type="scientific">Myceligenerans pegani</name>
    <dbReference type="NCBI Taxonomy" id="2776917"/>
    <lineage>
        <taxon>Bacteria</taxon>
        <taxon>Bacillati</taxon>
        <taxon>Actinomycetota</taxon>
        <taxon>Actinomycetes</taxon>
        <taxon>Micrococcales</taxon>
        <taxon>Promicromonosporaceae</taxon>
        <taxon>Myceligenerans</taxon>
    </lineage>
</organism>
<sequence>MSRPMVVVVIAVLGGAAVLSGLLGITAGPAAFPGDAAANATVDSRYRFANAFWLAAGLLVWWSVRRPERRRRGAQLHVSVPARPA</sequence>
<evidence type="ECO:0000313" key="2">
    <source>
        <dbReference type="EMBL" id="MBE1878376.1"/>
    </source>
</evidence>
<protein>
    <submittedName>
        <fullName evidence="2">DUF4345 family protein</fullName>
    </submittedName>
</protein>
<dbReference type="EMBL" id="JADAQT010000108">
    <property type="protein sequence ID" value="MBE1878376.1"/>
    <property type="molecule type" value="Genomic_DNA"/>
</dbReference>
<accession>A0ABR9N5B3</accession>
<evidence type="ECO:0000313" key="3">
    <source>
        <dbReference type="Proteomes" id="UP000625527"/>
    </source>
</evidence>